<keyword evidence="2" id="KW-0378">Hydrolase</keyword>
<dbReference type="CDD" id="cd06260">
    <property type="entry name" value="DUF820-like"/>
    <property type="match status" value="1"/>
</dbReference>
<keyword evidence="2" id="KW-0540">Nuclease</keyword>
<dbReference type="EMBL" id="WVIE01000011">
    <property type="protein sequence ID" value="NDJ17917.1"/>
    <property type="molecule type" value="Genomic_DNA"/>
</dbReference>
<evidence type="ECO:0000313" key="3">
    <source>
        <dbReference type="Proteomes" id="UP000646053"/>
    </source>
</evidence>
<dbReference type="PANTHER" id="PTHR34107">
    <property type="entry name" value="SLL0198 PROTEIN-RELATED"/>
    <property type="match status" value="1"/>
</dbReference>
<protein>
    <submittedName>
        <fullName evidence="2">Uma2 family endonuclease</fullName>
    </submittedName>
</protein>
<keyword evidence="3" id="KW-1185">Reference proteome</keyword>
<dbReference type="InterPro" id="IPR012296">
    <property type="entry name" value="Nuclease_put_TT1808"/>
</dbReference>
<dbReference type="Proteomes" id="UP000646053">
    <property type="component" value="Unassembled WGS sequence"/>
</dbReference>
<evidence type="ECO:0000313" key="2">
    <source>
        <dbReference type="EMBL" id="NDJ17917.1"/>
    </source>
</evidence>
<proteinExistence type="predicted"/>
<evidence type="ECO:0000259" key="1">
    <source>
        <dbReference type="Pfam" id="PF05685"/>
    </source>
</evidence>
<comment type="caution">
    <text evidence="2">The sequence shown here is derived from an EMBL/GenBank/DDBJ whole genome shotgun (WGS) entry which is preliminary data.</text>
</comment>
<dbReference type="InterPro" id="IPR008538">
    <property type="entry name" value="Uma2"/>
</dbReference>
<accession>A0A8J7Z0L5</accession>
<dbReference type="Gene3D" id="3.90.1570.10">
    <property type="entry name" value="tt1808, chain A"/>
    <property type="match status" value="1"/>
</dbReference>
<dbReference type="InterPro" id="IPR011335">
    <property type="entry name" value="Restrct_endonuc-II-like"/>
</dbReference>
<keyword evidence="2" id="KW-0255">Endonuclease</keyword>
<dbReference type="RefSeq" id="WP_162423428.1">
    <property type="nucleotide sequence ID" value="NZ_WVIE01000011.1"/>
</dbReference>
<feature type="domain" description="Putative restriction endonuclease" evidence="1">
    <location>
        <begin position="11"/>
        <end position="174"/>
    </location>
</feature>
<dbReference type="AlphaFoldDB" id="A0A8J7Z0L5"/>
<sequence length="188" mass="20825">MTIAVPQPLTLEQFLQLPYIEESPAWEFIQREAVQKPMSGGKHSRLQSRLGAAINAIDSPYEAFSELRCTVGGRSIVPDLVVLAKSQIPMDSNGEIISTGISVAPNWIIEILSPDQSQMKVTRNILHSLRHGGQIGWLIDPDERVVLVYRPDCLPEELTEDTQLPCLPGVDLALTVEQLFGWLRVSGN</sequence>
<organism evidence="2 3">
    <name type="scientific">Myxacorys almedinensis A</name>
    <dbReference type="NCBI Taxonomy" id="2690445"/>
    <lineage>
        <taxon>Bacteria</taxon>
        <taxon>Bacillati</taxon>
        <taxon>Cyanobacteriota</taxon>
        <taxon>Cyanophyceae</taxon>
        <taxon>Leptolyngbyales</taxon>
        <taxon>Leptolyngbyaceae</taxon>
        <taxon>Myxacorys</taxon>
        <taxon>Myxacorys almedinensis</taxon>
    </lineage>
</organism>
<dbReference type="SUPFAM" id="SSF52980">
    <property type="entry name" value="Restriction endonuclease-like"/>
    <property type="match status" value="1"/>
</dbReference>
<gene>
    <name evidence="2" type="ORF">GS601_11535</name>
</gene>
<name>A0A8J7Z0L5_9CYAN</name>
<dbReference type="PANTHER" id="PTHR34107:SF5">
    <property type="entry name" value="SLL1355 PROTEIN"/>
    <property type="match status" value="1"/>
</dbReference>
<dbReference type="Pfam" id="PF05685">
    <property type="entry name" value="Uma2"/>
    <property type="match status" value="1"/>
</dbReference>
<reference evidence="2" key="1">
    <citation type="submission" date="2019-12" db="EMBL/GenBank/DDBJ databases">
        <title>High-Quality draft genome sequences of three cyanobacteria isolated from the limestone walls of the Old Cathedral of Coimbra.</title>
        <authorList>
            <person name="Tiago I."/>
            <person name="Soares F."/>
            <person name="Portugal A."/>
        </authorList>
    </citation>
    <scope>NUCLEOTIDE SEQUENCE</scope>
    <source>
        <strain evidence="2">A</strain>
    </source>
</reference>
<dbReference type="GO" id="GO:0004519">
    <property type="term" value="F:endonuclease activity"/>
    <property type="evidence" value="ECO:0007669"/>
    <property type="project" value="UniProtKB-KW"/>
</dbReference>